<evidence type="ECO:0000256" key="5">
    <source>
        <dbReference type="ARBA" id="ARBA00022741"/>
    </source>
</evidence>
<dbReference type="InterPro" id="IPR015824">
    <property type="entry name" value="Phosphoglycerate_kinase_N"/>
</dbReference>
<dbReference type="PANTHER" id="PTHR11406:SF27">
    <property type="entry name" value="PHOSPHOGLYCERATE KINASE 3, CYTOSOLIC"/>
    <property type="match status" value="1"/>
</dbReference>
<evidence type="ECO:0000256" key="10">
    <source>
        <dbReference type="RuleBase" id="RU000696"/>
    </source>
</evidence>
<gene>
    <name evidence="11" type="ORF">CTI12_AA567720</name>
</gene>
<name>A0A2U1KT21_ARTAN</name>
<organism evidence="11 12">
    <name type="scientific">Artemisia annua</name>
    <name type="common">Sweet wormwood</name>
    <dbReference type="NCBI Taxonomy" id="35608"/>
    <lineage>
        <taxon>Eukaryota</taxon>
        <taxon>Viridiplantae</taxon>
        <taxon>Streptophyta</taxon>
        <taxon>Embryophyta</taxon>
        <taxon>Tracheophyta</taxon>
        <taxon>Spermatophyta</taxon>
        <taxon>Magnoliopsida</taxon>
        <taxon>eudicotyledons</taxon>
        <taxon>Gunneridae</taxon>
        <taxon>Pentapetalae</taxon>
        <taxon>asterids</taxon>
        <taxon>campanulids</taxon>
        <taxon>Asterales</taxon>
        <taxon>Asteraceae</taxon>
        <taxon>Asteroideae</taxon>
        <taxon>Anthemideae</taxon>
        <taxon>Artemisiinae</taxon>
        <taxon>Artemisia</taxon>
    </lineage>
</organism>
<dbReference type="EMBL" id="PKPP01014225">
    <property type="protein sequence ID" value="PWA39896.1"/>
    <property type="molecule type" value="Genomic_DNA"/>
</dbReference>
<evidence type="ECO:0000256" key="9">
    <source>
        <dbReference type="RuleBase" id="RU000532"/>
    </source>
</evidence>
<comment type="caution">
    <text evidence="11">The sequence shown here is derived from an EMBL/GenBank/DDBJ whole genome shotgun (WGS) entry which is preliminary data.</text>
</comment>
<evidence type="ECO:0000313" key="11">
    <source>
        <dbReference type="EMBL" id="PWA39896.1"/>
    </source>
</evidence>
<evidence type="ECO:0000256" key="1">
    <source>
        <dbReference type="ARBA" id="ARBA00001946"/>
    </source>
</evidence>
<sequence>MNLKITSTKYYKLHLLGALPRQLMHRKSIKPNLVVQVEHITDPFDPSIVDKNLDAIVFSEETLPGGILVNQKIAEKGLLQLKIAEKNDPEFAKKLASLADLYVNDAFGTTHTAHASTECVAKHLKPYVAGFLMQKVWFF</sequence>
<proteinExistence type="inferred from homology"/>
<dbReference type="GO" id="GO:0043531">
    <property type="term" value="F:ADP binding"/>
    <property type="evidence" value="ECO:0007669"/>
    <property type="project" value="TreeGrafter"/>
</dbReference>
<dbReference type="Gene3D" id="3.40.50.1260">
    <property type="entry name" value="Phosphoglycerate kinase, N-terminal domain"/>
    <property type="match status" value="1"/>
</dbReference>
<dbReference type="Pfam" id="PF00162">
    <property type="entry name" value="PGK"/>
    <property type="match status" value="1"/>
</dbReference>
<dbReference type="InterPro" id="IPR036043">
    <property type="entry name" value="Phosphoglycerate_kinase_sf"/>
</dbReference>
<evidence type="ECO:0000256" key="8">
    <source>
        <dbReference type="ARBA" id="ARBA00022842"/>
    </source>
</evidence>
<evidence type="ECO:0000256" key="2">
    <source>
        <dbReference type="ARBA" id="ARBA00008982"/>
    </source>
</evidence>
<dbReference type="OrthoDB" id="1718545at2759"/>
<evidence type="ECO:0000313" key="12">
    <source>
        <dbReference type="Proteomes" id="UP000245207"/>
    </source>
</evidence>
<keyword evidence="6 9" id="KW-0418">Kinase</keyword>
<keyword evidence="12" id="KW-1185">Reference proteome</keyword>
<evidence type="ECO:0000256" key="6">
    <source>
        <dbReference type="ARBA" id="ARBA00022777"/>
    </source>
</evidence>
<dbReference type="SUPFAM" id="SSF53748">
    <property type="entry name" value="Phosphoglycerate kinase"/>
    <property type="match status" value="1"/>
</dbReference>
<dbReference type="InterPro" id="IPR001576">
    <property type="entry name" value="Phosphoglycerate_kinase"/>
</dbReference>
<dbReference type="PRINTS" id="PR00477">
    <property type="entry name" value="PHGLYCKINASE"/>
</dbReference>
<dbReference type="Proteomes" id="UP000245207">
    <property type="component" value="Unassembled WGS sequence"/>
</dbReference>
<reference evidence="11 12" key="1">
    <citation type="journal article" date="2018" name="Mol. Plant">
        <title>The genome of Artemisia annua provides insight into the evolution of Asteraceae family and artemisinin biosynthesis.</title>
        <authorList>
            <person name="Shen Q."/>
            <person name="Zhang L."/>
            <person name="Liao Z."/>
            <person name="Wang S."/>
            <person name="Yan T."/>
            <person name="Shi P."/>
            <person name="Liu M."/>
            <person name="Fu X."/>
            <person name="Pan Q."/>
            <person name="Wang Y."/>
            <person name="Lv Z."/>
            <person name="Lu X."/>
            <person name="Zhang F."/>
            <person name="Jiang W."/>
            <person name="Ma Y."/>
            <person name="Chen M."/>
            <person name="Hao X."/>
            <person name="Li L."/>
            <person name="Tang Y."/>
            <person name="Lv G."/>
            <person name="Zhou Y."/>
            <person name="Sun X."/>
            <person name="Brodelius P.E."/>
            <person name="Rose J.K.C."/>
            <person name="Tang K."/>
        </authorList>
    </citation>
    <scope>NUCLEOTIDE SEQUENCE [LARGE SCALE GENOMIC DNA]</scope>
    <source>
        <strain evidence="12">cv. Huhao1</strain>
        <tissue evidence="11">Leaf</tissue>
    </source>
</reference>
<dbReference type="PANTHER" id="PTHR11406">
    <property type="entry name" value="PHOSPHOGLYCERATE KINASE"/>
    <property type="match status" value="1"/>
</dbReference>
<dbReference type="STRING" id="35608.A0A2U1KT21"/>
<evidence type="ECO:0000256" key="7">
    <source>
        <dbReference type="ARBA" id="ARBA00022840"/>
    </source>
</evidence>
<dbReference type="GO" id="GO:0005829">
    <property type="term" value="C:cytosol"/>
    <property type="evidence" value="ECO:0007669"/>
    <property type="project" value="TreeGrafter"/>
</dbReference>
<keyword evidence="4 9" id="KW-0808">Transferase</keyword>
<protein>
    <recommendedName>
        <fullName evidence="3 9">Phosphoglycerate kinase</fullName>
        <ecNumber evidence="3 9">2.7.2.3</ecNumber>
    </recommendedName>
</protein>
<comment type="catalytic activity">
    <reaction evidence="9">
        <text>(2R)-3-phosphoglycerate + ATP = (2R)-3-phospho-glyceroyl phosphate + ADP</text>
        <dbReference type="Rhea" id="RHEA:14801"/>
        <dbReference type="ChEBI" id="CHEBI:30616"/>
        <dbReference type="ChEBI" id="CHEBI:57604"/>
        <dbReference type="ChEBI" id="CHEBI:58272"/>
        <dbReference type="ChEBI" id="CHEBI:456216"/>
        <dbReference type="EC" id="2.7.2.3"/>
    </reaction>
</comment>
<comment type="subunit">
    <text evidence="10">Monomer.</text>
</comment>
<dbReference type="GO" id="GO:0006094">
    <property type="term" value="P:gluconeogenesis"/>
    <property type="evidence" value="ECO:0007669"/>
    <property type="project" value="TreeGrafter"/>
</dbReference>
<dbReference type="GO" id="GO:0006096">
    <property type="term" value="P:glycolytic process"/>
    <property type="evidence" value="ECO:0007669"/>
    <property type="project" value="InterPro"/>
</dbReference>
<dbReference type="GO" id="GO:0004618">
    <property type="term" value="F:phosphoglycerate kinase activity"/>
    <property type="evidence" value="ECO:0007669"/>
    <property type="project" value="UniProtKB-EC"/>
</dbReference>
<evidence type="ECO:0000256" key="3">
    <source>
        <dbReference type="ARBA" id="ARBA00013061"/>
    </source>
</evidence>
<dbReference type="GO" id="GO:0005524">
    <property type="term" value="F:ATP binding"/>
    <property type="evidence" value="ECO:0007669"/>
    <property type="project" value="UniProtKB-KW"/>
</dbReference>
<comment type="cofactor">
    <cofactor evidence="1">
        <name>Mg(2+)</name>
        <dbReference type="ChEBI" id="CHEBI:18420"/>
    </cofactor>
</comment>
<dbReference type="EC" id="2.7.2.3" evidence="3 9"/>
<comment type="similarity">
    <text evidence="2 9">Belongs to the phosphoglycerate kinase family.</text>
</comment>
<keyword evidence="5" id="KW-0547">Nucleotide-binding</keyword>
<accession>A0A2U1KT21</accession>
<keyword evidence="7" id="KW-0067">ATP-binding</keyword>
<evidence type="ECO:0000256" key="4">
    <source>
        <dbReference type="ARBA" id="ARBA00022679"/>
    </source>
</evidence>
<dbReference type="AlphaFoldDB" id="A0A2U1KT21"/>
<keyword evidence="8" id="KW-0460">Magnesium</keyword>